<feature type="domain" description="Peptidase S9 prolyl oligopeptidase catalytic" evidence="1">
    <location>
        <begin position="5"/>
        <end position="126"/>
    </location>
</feature>
<dbReference type="PANTHER" id="PTHR11731">
    <property type="entry name" value="PROTEASE FAMILY S9B,C DIPEPTIDYL-PEPTIDASE IV-RELATED"/>
    <property type="match status" value="1"/>
</dbReference>
<dbReference type="GO" id="GO:0006508">
    <property type="term" value="P:proteolysis"/>
    <property type="evidence" value="ECO:0007669"/>
    <property type="project" value="InterPro"/>
</dbReference>
<dbReference type="OMA" id="IRDNEAN"/>
<dbReference type="EnsemblMetazoa" id="MESCA008985-RA">
    <property type="protein sequence ID" value="MESCA008985-PA"/>
    <property type="gene ID" value="MESCA008985"/>
</dbReference>
<dbReference type="InterPro" id="IPR029058">
    <property type="entry name" value="AB_hydrolase_fold"/>
</dbReference>
<keyword evidence="3" id="KW-1185">Reference proteome</keyword>
<dbReference type="Proteomes" id="UP000015102">
    <property type="component" value="Unassembled WGS sequence"/>
</dbReference>
<dbReference type="PANTHER" id="PTHR11731:SF193">
    <property type="entry name" value="DIPEPTIDYL PEPTIDASE 9"/>
    <property type="match status" value="1"/>
</dbReference>
<dbReference type="EMBL" id="CAQQ02154961">
    <property type="status" value="NOT_ANNOTATED_CDS"/>
    <property type="molecule type" value="Genomic_DNA"/>
</dbReference>
<dbReference type="GO" id="GO:0008236">
    <property type="term" value="F:serine-type peptidase activity"/>
    <property type="evidence" value="ECO:0007669"/>
    <property type="project" value="InterPro"/>
</dbReference>
<sequence>MGLIQFPDIFKVAIAGAPVTNWAYYDTGYTERYMDLPEDNPHGYVAGSVLNYIHKFPEEDNRLLIIHGLIDENVHFYHTSQLITSLIKANKPYQLQVYPNERHSLRNLESSKHYETKLLSFLQNNL</sequence>
<reference evidence="3" key="1">
    <citation type="submission" date="2013-02" db="EMBL/GenBank/DDBJ databases">
        <authorList>
            <person name="Hughes D."/>
        </authorList>
    </citation>
    <scope>NUCLEOTIDE SEQUENCE</scope>
    <source>
        <strain>Durham</strain>
        <strain evidence="3">NC isolate 2 -- Noor lab</strain>
    </source>
</reference>
<dbReference type="AlphaFoldDB" id="T1GYP8"/>
<dbReference type="Pfam" id="PF00326">
    <property type="entry name" value="Peptidase_S9"/>
    <property type="match status" value="1"/>
</dbReference>
<evidence type="ECO:0000313" key="2">
    <source>
        <dbReference type="EnsemblMetazoa" id="MESCA008985-PA"/>
    </source>
</evidence>
<dbReference type="EMBL" id="CAQQ02154960">
    <property type="status" value="NOT_ANNOTATED_CDS"/>
    <property type="molecule type" value="Genomic_DNA"/>
</dbReference>
<dbReference type="HOGENOM" id="CLU_1995001_0_0_1"/>
<dbReference type="SUPFAM" id="SSF53474">
    <property type="entry name" value="alpha/beta-Hydrolases"/>
    <property type="match status" value="1"/>
</dbReference>
<evidence type="ECO:0000313" key="3">
    <source>
        <dbReference type="Proteomes" id="UP000015102"/>
    </source>
</evidence>
<dbReference type="Gene3D" id="3.40.50.1820">
    <property type="entry name" value="alpha/beta hydrolase"/>
    <property type="match status" value="1"/>
</dbReference>
<protein>
    <recommendedName>
        <fullName evidence="1">Peptidase S9 prolyl oligopeptidase catalytic domain-containing protein</fullName>
    </recommendedName>
</protein>
<accession>T1GYP8</accession>
<dbReference type="GO" id="GO:0008239">
    <property type="term" value="F:dipeptidyl-peptidase activity"/>
    <property type="evidence" value="ECO:0007669"/>
    <property type="project" value="TreeGrafter"/>
</dbReference>
<evidence type="ECO:0000259" key="1">
    <source>
        <dbReference type="Pfam" id="PF00326"/>
    </source>
</evidence>
<organism evidence="2 3">
    <name type="scientific">Megaselia scalaris</name>
    <name type="common">Humpbacked fly</name>
    <name type="synonym">Phora scalaris</name>
    <dbReference type="NCBI Taxonomy" id="36166"/>
    <lineage>
        <taxon>Eukaryota</taxon>
        <taxon>Metazoa</taxon>
        <taxon>Ecdysozoa</taxon>
        <taxon>Arthropoda</taxon>
        <taxon>Hexapoda</taxon>
        <taxon>Insecta</taxon>
        <taxon>Pterygota</taxon>
        <taxon>Neoptera</taxon>
        <taxon>Endopterygota</taxon>
        <taxon>Diptera</taxon>
        <taxon>Brachycera</taxon>
        <taxon>Muscomorpha</taxon>
        <taxon>Platypezoidea</taxon>
        <taxon>Phoridae</taxon>
        <taxon>Megaseliini</taxon>
        <taxon>Megaselia</taxon>
    </lineage>
</organism>
<reference evidence="2" key="2">
    <citation type="submission" date="2015-06" db="UniProtKB">
        <authorList>
            <consortium name="EnsemblMetazoa"/>
        </authorList>
    </citation>
    <scope>IDENTIFICATION</scope>
</reference>
<proteinExistence type="predicted"/>
<name>T1GYP8_MEGSC</name>
<dbReference type="InterPro" id="IPR001375">
    <property type="entry name" value="Peptidase_S9_cat"/>
</dbReference>
<dbReference type="InterPro" id="IPR050278">
    <property type="entry name" value="Serine_Prot_S9B/DPPIV"/>
</dbReference>
<dbReference type="STRING" id="36166.T1GYP8"/>